<feature type="compositionally biased region" description="Low complexity" evidence="1">
    <location>
        <begin position="58"/>
        <end position="70"/>
    </location>
</feature>
<feature type="compositionally biased region" description="Basic and acidic residues" evidence="1">
    <location>
        <begin position="130"/>
        <end position="141"/>
    </location>
</feature>
<gene>
    <name evidence="2" type="ORF">IWX46DRAFT_580327</name>
</gene>
<organism evidence="2 3">
    <name type="scientific">Phyllosticta citricarpa</name>
    <dbReference type="NCBI Taxonomy" id="55181"/>
    <lineage>
        <taxon>Eukaryota</taxon>
        <taxon>Fungi</taxon>
        <taxon>Dikarya</taxon>
        <taxon>Ascomycota</taxon>
        <taxon>Pezizomycotina</taxon>
        <taxon>Dothideomycetes</taxon>
        <taxon>Dothideomycetes incertae sedis</taxon>
        <taxon>Botryosphaeriales</taxon>
        <taxon>Phyllostictaceae</taxon>
        <taxon>Phyllosticta</taxon>
    </lineage>
</organism>
<evidence type="ECO:0000313" key="2">
    <source>
        <dbReference type="EMBL" id="KAK7547620.1"/>
    </source>
</evidence>
<dbReference type="Proteomes" id="UP001365128">
    <property type="component" value="Unassembled WGS sequence"/>
</dbReference>
<feature type="compositionally biased region" description="Basic and acidic residues" evidence="1">
    <location>
        <begin position="74"/>
        <end position="84"/>
    </location>
</feature>
<dbReference type="EMBL" id="JBBPDW010000012">
    <property type="protein sequence ID" value="KAK7547620.1"/>
    <property type="molecule type" value="Genomic_DNA"/>
</dbReference>
<protein>
    <recommendedName>
        <fullName evidence="4">Clr5 domain-containing protein</fullName>
    </recommendedName>
</protein>
<evidence type="ECO:0000256" key="1">
    <source>
        <dbReference type="SAM" id="MobiDB-lite"/>
    </source>
</evidence>
<proteinExistence type="predicted"/>
<evidence type="ECO:0000313" key="3">
    <source>
        <dbReference type="Proteomes" id="UP001365128"/>
    </source>
</evidence>
<feature type="region of interest" description="Disordered" evidence="1">
    <location>
        <begin position="47"/>
        <end position="141"/>
    </location>
</feature>
<name>A0ABR1MEZ7_9PEZI</name>
<reference evidence="2 3" key="1">
    <citation type="submission" date="2024-04" db="EMBL/GenBank/DDBJ databases">
        <title>Phyllosticta paracitricarpa is synonymous to the EU quarantine fungus P. citricarpa based on phylogenomic analyses.</title>
        <authorList>
            <consortium name="Lawrence Berkeley National Laboratory"/>
            <person name="Van Ingen-Buijs V.A."/>
            <person name="Van Westerhoven A.C."/>
            <person name="Haridas S."/>
            <person name="Skiadas P."/>
            <person name="Martin F."/>
            <person name="Groenewald J.Z."/>
            <person name="Crous P.W."/>
            <person name="Seidl M.F."/>
        </authorList>
    </citation>
    <scope>NUCLEOTIDE SEQUENCE [LARGE SCALE GENOMIC DNA]</scope>
    <source>
        <strain evidence="2 3">CBS 122670</strain>
    </source>
</reference>
<keyword evidence="3" id="KW-1185">Reference proteome</keyword>
<sequence length="173" mass="19484">MPSWAPEDELELLRHYFIKIGGVITREQAHEISKRMGGRFTVEAIRQRFSKIRKDDNGGSSKSKNGKSPQKSPPAKDKPRAGGERKRKRNALTPSPSASPTEADIETPSRQAPPRKCPRKSYVESDSDNYDIHDKKYSKPEFKAKMDVSGADLPDKIKYEDEEVRLLIDGVSS</sequence>
<evidence type="ECO:0008006" key="4">
    <source>
        <dbReference type="Google" id="ProtNLM"/>
    </source>
</evidence>
<accession>A0ABR1MEZ7</accession>
<comment type="caution">
    <text evidence="2">The sequence shown here is derived from an EMBL/GenBank/DDBJ whole genome shotgun (WGS) entry which is preliminary data.</text>
</comment>